<dbReference type="Pfam" id="PF07676">
    <property type="entry name" value="PD40"/>
    <property type="match status" value="4"/>
</dbReference>
<gene>
    <name evidence="2" type="ORF">S01H1_10794</name>
</gene>
<dbReference type="PANTHER" id="PTHR36842">
    <property type="entry name" value="PROTEIN TOLB HOMOLOG"/>
    <property type="match status" value="1"/>
</dbReference>
<comment type="similarity">
    <text evidence="1">Belongs to the TolB family.</text>
</comment>
<dbReference type="EMBL" id="BARS01005501">
    <property type="protein sequence ID" value="GAF74386.1"/>
    <property type="molecule type" value="Genomic_DNA"/>
</dbReference>
<protein>
    <recommendedName>
        <fullName evidence="3">Dipeptidylpeptidase IV N-terminal domain-containing protein</fullName>
    </recommendedName>
</protein>
<evidence type="ECO:0000256" key="1">
    <source>
        <dbReference type="ARBA" id="ARBA00009820"/>
    </source>
</evidence>
<reference evidence="2" key="1">
    <citation type="journal article" date="2014" name="Front. Microbiol.">
        <title>High frequency of phylogenetically diverse reductive dehalogenase-homologous genes in deep subseafloor sedimentary metagenomes.</title>
        <authorList>
            <person name="Kawai M."/>
            <person name="Futagami T."/>
            <person name="Toyoda A."/>
            <person name="Takaki Y."/>
            <person name="Nishi S."/>
            <person name="Hori S."/>
            <person name="Arai W."/>
            <person name="Tsubouchi T."/>
            <person name="Morono Y."/>
            <person name="Uchiyama I."/>
            <person name="Ito T."/>
            <person name="Fujiyama A."/>
            <person name="Inagaki F."/>
            <person name="Takami H."/>
        </authorList>
    </citation>
    <scope>NUCLEOTIDE SEQUENCE</scope>
    <source>
        <strain evidence="2">Expedition CK06-06</strain>
    </source>
</reference>
<dbReference type="Gene3D" id="2.120.10.30">
    <property type="entry name" value="TolB, C-terminal domain"/>
    <property type="match status" value="2"/>
</dbReference>
<dbReference type="PANTHER" id="PTHR36842:SF1">
    <property type="entry name" value="PROTEIN TOLB"/>
    <property type="match status" value="1"/>
</dbReference>
<organism evidence="2">
    <name type="scientific">marine sediment metagenome</name>
    <dbReference type="NCBI Taxonomy" id="412755"/>
    <lineage>
        <taxon>unclassified sequences</taxon>
        <taxon>metagenomes</taxon>
        <taxon>ecological metagenomes</taxon>
    </lineage>
</organism>
<comment type="caution">
    <text evidence="2">The sequence shown here is derived from an EMBL/GenBank/DDBJ whole genome shotgun (WGS) entry which is preliminary data.</text>
</comment>
<feature type="non-terminal residue" evidence="2">
    <location>
        <position position="1"/>
    </location>
</feature>
<dbReference type="SUPFAM" id="SSF69304">
    <property type="entry name" value="Tricorn protease N-terminal domain"/>
    <property type="match status" value="1"/>
</dbReference>
<proteinExistence type="inferred from homology"/>
<dbReference type="AlphaFoldDB" id="X0SGZ8"/>
<sequence>ILFLLIFLLKVQGGEGGLKPKFPIEGRIVFQSNFDGDNEIYLISETKIKKLTDNSWDDEYPMWSPDGNKIAFIANPKGSYDIFTMNPDGSEITSITSFSSDEKTHCWFPDGKSIAFTRKTKKFLGKELGLFRVDINTKNTKKIIPRYTKNHAIPHVSPIAPLMTFTGKRMFGWEVAVYDMRENEVKFLDEGGKSCRSRFSKDGKKLVYVSTRADKKGEIWVMNPDGARKTRLTERTETYDYFPCWSPDGKYVAFNSSHQGDHNGDWQLCILEVKSRKVLLLFDSPGNDVFPDWH</sequence>
<evidence type="ECO:0008006" key="3">
    <source>
        <dbReference type="Google" id="ProtNLM"/>
    </source>
</evidence>
<dbReference type="InterPro" id="IPR011659">
    <property type="entry name" value="WD40"/>
</dbReference>
<accession>X0SGZ8</accession>
<dbReference type="InterPro" id="IPR011042">
    <property type="entry name" value="6-blade_b-propeller_TolB-like"/>
</dbReference>
<evidence type="ECO:0000313" key="2">
    <source>
        <dbReference type="EMBL" id="GAF74386.1"/>
    </source>
</evidence>
<name>X0SGZ8_9ZZZZ</name>